<keyword evidence="2" id="KW-1185">Reference proteome</keyword>
<evidence type="ECO:0000313" key="2">
    <source>
        <dbReference type="Proteomes" id="UP000423482"/>
    </source>
</evidence>
<dbReference type="GO" id="GO:0004519">
    <property type="term" value="F:endonuclease activity"/>
    <property type="evidence" value="ECO:0007669"/>
    <property type="project" value="UniProtKB-KW"/>
</dbReference>
<keyword evidence="1" id="KW-0378">Hydrolase</keyword>
<proteinExistence type="predicted"/>
<organism evidence="1 2">
    <name type="scientific">Gordonia phage Forza</name>
    <dbReference type="NCBI Taxonomy" id="2571247"/>
    <lineage>
        <taxon>Viruses</taxon>
        <taxon>Duplodnaviria</taxon>
        <taxon>Heunggongvirae</taxon>
        <taxon>Uroviricota</taxon>
        <taxon>Caudoviricetes</taxon>
        <taxon>Forzavirus</taxon>
        <taxon>Forzavirus forza</taxon>
    </lineage>
</organism>
<keyword evidence="1" id="KW-0540">Nuclease</keyword>
<dbReference type="Proteomes" id="UP000423482">
    <property type="component" value="Segment"/>
</dbReference>
<dbReference type="RefSeq" id="YP_010648884.1">
    <property type="nucleotide sequence ID" value="NC_070763.1"/>
</dbReference>
<sequence length="202" mass="23210">MSTISMHSRWHTKRKQYNRNCPHCRADGLKPGFKVVEPPQPERGPTLFGLPMSERDFPARSARTPGFPGNPHFIYALHAGDCNYRYIGTSRNPYMRFAVHRSNIASGNGNARLYDWARSIGVESLAMDIIDGPILTMPETVEREWCQFFHLQGYDLLNLNPESPSGWSKRGHHDTNRGPHTRWHVNRDYVDPDCEFCLVLSK</sequence>
<reference evidence="1 2" key="1">
    <citation type="submission" date="2019-04" db="EMBL/GenBank/DDBJ databases">
        <authorList>
            <person name="Pope W.H."/>
            <person name="Garlena R.A."/>
            <person name="Russell D.A."/>
            <person name="Jacobs-Sera D."/>
            <person name="Hatfull G.F."/>
        </authorList>
    </citation>
    <scope>NUCLEOTIDE SEQUENCE [LARGE SCALE GENOMIC DNA]</scope>
</reference>
<dbReference type="EMBL" id="MK814760">
    <property type="protein sequence ID" value="QGT54997.1"/>
    <property type="molecule type" value="Genomic_DNA"/>
</dbReference>
<dbReference type="GeneID" id="77924372"/>
<evidence type="ECO:0000313" key="1">
    <source>
        <dbReference type="EMBL" id="QGT54997.1"/>
    </source>
</evidence>
<protein>
    <submittedName>
        <fullName evidence="1">G-I-Y Y-I-G endonuclease</fullName>
    </submittedName>
</protein>
<accession>A0A650EXV0</accession>
<dbReference type="KEGG" id="vg:77924372"/>
<gene>
    <name evidence="1" type="primary">4</name>
    <name evidence="1" type="ORF">SEA_FORZA_4</name>
</gene>
<keyword evidence="1" id="KW-0255">Endonuclease</keyword>
<name>A0A650EXV0_9CAUD</name>